<evidence type="ECO:0000313" key="3">
    <source>
        <dbReference type="Proteomes" id="UP000635726"/>
    </source>
</evidence>
<proteinExistence type="predicted"/>
<comment type="caution">
    <text evidence="2">The sequence shown here is derived from an EMBL/GenBank/DDBJ whole genome shotgun (WGS) entry which is preliminary data.</text>
</comment>
<gene>
    <name evidence="2" type="ORF">GCM10008939_24720</name>
</gene>
<feature type="compositionally biased region" description="Gly residues" evidence="1">
    <location>
        <begin position="1"/>
        <end position="16"/>
    </location>
</feature>
<name>A0A917PIU2_9DEIO</name>
<organism evidence="2 3">
    <name type="scientific">Deinococcus aquiradiocola</name>
    <dbReference type="NCBI Taxonomy" id="393059"/>
    <lineage>
        <taxon>Bacteria</taxon>
        <taxon>Thermotogati</taxon>
        <taxon>Deinococcota</taxon>
        <taxon>Deinococci</taxon>
        <taxon>Deinococcales</taxon>
        <taxon>Deinococcaceae</taxon>
        <taxon>Deinococcus</taxon>
    </lineage>
</organism>
<evidence type="ECO:0000256" key="1">
    <source>
        <dbReference type="SAM" id="MobiDB-lite"/>
    </source>
</evidence>
<evidence type="ECO:0008006" key="4">
    <source>
        <dbReference type="Google" id="ProtNLM"/>
    </source>
</evidence>
<evidence type="ECO:0000313" key="2">
    <source>
        <dbReference type="EMBL" id="GGJ79902.1"/>
    </source>
</evidence>
<dbReference type="EMBL" id="BMOE01000008">
    <property type="protein sequence ID" value="GGJ79902.1"/>
    <property type="molecule type" value="Genomic_DNA"/>
</dbReference>
<dbReference type="Pfam" id="PF10013">
    <property type="entry name" value="DUF2256"/>
    <property type="match status" value="1"/>
</dbReference>
<dbReference type="PANTHER" id="PTHR37463:SF1">
    <property type="entry name" value="DUF2256 DOMAIN-CONTAINING PROTEIN"/>
    <property type="match status" value="1"/>
</dbReference>
<protein>
    <recommendedName>
        <fullName evidence="4">DUF2256 domain-containing protein</fullName>
    </recommendedName>
</protein>
<sequence length="68" mass="7547">MAGKGGGAGKTFGGGRPPSERDSKVCPVCGRPFSWRRKWARDWPQVLYCSDRCRAAARTRPDRDAPPR</sequence>
<accession>A0A917PIU2</accession>
<dbReference type="AlphaFoldDB" id="A0A917PIU2"/>
<keyword evidence="3" id="KW-1185">Reference proteome</keyword>
<dbReference type="InterPro" id="IPR017136">
    <property type="entry name" value="UCP037205"/>
</dbReference>
<reference evidence="2" key="2">
    <citation type="submission" date="2020-09" db="EMBL/GenBank/DDBJ databases">
        <authorList>
            <person name="Sun Q."/>
            <person name="Ohkuma M."/>
        </authorList>
    </citation>
    <scope>NUCLEOTIDE SEQUENCE</scope>
    <source>
        <strain evidence="2">JCM 14371</strain>
    </source>
</reference>
<feature type="region of interest" description="Disordered" evidence="1">
    <location>
        <begin position="1"/>
        <end position="24"/>
    </location>
</feature>
<dbReference type="PANTHER" id="PTHR37463">
    <property type="entry name" value="GSL3115 PROTEIN"/>
    <property type="match status" value="1"/>
</dbReference>
<dbReference type="Proteomes" id="UP000635726">
    <property type="component" value="Unassembled WGS sequence"/>
</dbReference>
<reference evidence="2" key="1">
    <citation type="journal article" date="2014" name="Int. J. Syst. Evol. Microbiol.">
        <title>Complete genome sequence of Corynebacterium casei LMG S-19264T (=DSM 44701T), isolated from a smear-ripened cheese.</title>
        <authorList>
            <consortium name="US DOE Joint Genome Institute (JGI-PGF)"/>
            <person name="Walter F."/>
            <person name="Albersmeier A."/>
            <person name="Kalinowski J."/>
            <person name="Ruckert C."/>
        </authorList>
    </citation>
    <scope>NUCLEOTIDE SEQUENCE</scope>
    <source>
        <strain evidence="2">JCM 14371</strain>
    </source>
</reference>
<dbReference type="RefSeq" id="WP_188963581.1">
    <property type="nucleotide sequence ID" value="NZ_BMOE01000008.1"/>
</dbReference>